<evidence type="ECO:0000256" key="3">
    <source>
        <dbReference type="ARBA" id="ARBA00022676"/>
    </source>
</evidence>
<organism evidence="9 10">
    <name type="scientific">candidate division CSSED10-310 bacterium</name>
    <dbReference type="NCBI Taxonomy" id="2855610"/>
    <lineage>
        <taxon>Bacteria</taxon>
        <taxon>Bacteria division CSSED10-310</taxon>
    </lineage>
</organism>
<comment type="caution">
    <text evidence="9">The sequence shown here is derived from an EMBL/GenBank/DDBJ whole genome shotgun (WGS) entry which is preliminary data.</text>
</comment>
<name>A0ABV6YRQ6_UNCC1</name>
<evidence type="ECO:0000256" key="6">
    <source>
        <dbReference type="ARBA" id="ARBA00022989"/>
    </source>
</evidence>
<feature type="transmembrane region" description="Helical" evidence="8">
    <location>
        <begin position="167"/>
        <end position="197"/>
    </location>
</feature>
<evidence type="ECO:0000256" key="5">
    <source>
        <dbReference type="ARBA" id="ARBA00022692"/>
    </source>
</evidence>
<dbReference type="PANTHER" id="PTHR33908">
    <property type="entry name" value="MANNOSYLTRANSFERASE YKCB-RELATED"/>
    <property type="match status" value="1"/>
</dbReference>
<accession>A0ABV6YRQ6</accession>
<evidence type="ECO:0000256" key="1">
    <source>
        <dbReference type="ARBA" id="ARBA00004651"/>
    </source>
</evidence>
<gene>
    <name evidence="9" type="ORF">ACFL27_01640</name>
</gene>
<dbReference type="EMBL" id="JBHPBY010000010">
    <property type="protein sequence ID" value="MFC1848885.1"/>
    <property type="molecule type" value="Genomic_DNA"/>
</dbReference>
<keyword evidence="2" id="KW-1003">Cell membrane</keyword>
<dbReference type="InterPro" id="IPR050297">
    <property type="entry name" value="LipidA_mod_glycosyltrf_83"/>
</dbReference>
<feature type="transmembrane region" description="Helical" evidence="8">
    <location>
        <begin position="209"/>
        <end position="233"/>
    </location>
</feature>
<reference evidence="9 10" key="1">
    <citation type="submission" date="2024-09" db="EMBL/GenBank/DDBJ databases">
        <title>Laminarin stimulates single cell rates of sulfate reduction while oxygen inhibits transcriptomic activity in coastal marine sediment.</title>
        <authorList>
            <person name="Lindsay M."/>
            <person name="Orcutt B."/>
            <person name="Emerson D."/>
            <person name="Stepanauskas R."/>
            <person name="D'Angelo T."/>
        </authorList>
    </citation>
    <scope>NUCLEOTIDE SEQUENCE [LARGE SCALE GENOMIC DNA]</scope>
    <source>
        <strain evidence="9">SAG AM-311-K15</strain>
    </source>
</reference>
<keyword evidence="6 8" id="KW-1133">Transmembrane helix</keyword>
<feature type="transmembrane region" description="Helical" evidence="8">
    <location>
        <begin position="138"/>
        <end position="155"/>
    </location>
</feature>
<feature type="transmembrane region" description="Helical" evidence="8">
    <location>
        <begin position="253"/>
        <end position="275"/>
    </location>
</feature>
<keyword evidence="5 8" id="KW-0812">Transmembrane</keyword>
<dbReference type="Proteomes" id="UP001594351">
    <property type="component" value="Unassembled WGS sequence"/>
</dbReference>
<feature type="transmembrane region" description="Helical" evidence="8">
    <location>
        <begin position="7"/>
        <end position="26"/>
    </location>
</feature>
<feature type="transmembrane region" description="Helical" evidence="8">
    <location>
        <begin position="287"/>
        <end position="305"/>
    </location>
</feature>
<feature type="transmembrane region" description="Helical" evidence="8">
    <location>
        <begin position="64"/>
        <end position="82"/>
    </location>
</feature>
<evidence type="ECO:0000256" key="8">
    <source>
        <dbReference type="SAM" id="Phobius"/>
    </source>
</evidence>
<evidence type="ECO:0000313" key="9">
    <source>
        <dbReference type="EMBL" id="MFC1848885.1"/>
    </source>
</evidence>
<evidence type="ECO:0000313" key="10">
    <source>
        <dbReference type="Proteomes" id="UP001594351"/>
    </source>
</evidence>
<evidence type="ECO:0000256" key="4">
    <source>
        <dbReference type="ARBA" id="ARBA00022679"/>
    </source>
</evidence>
<proteinExistence type="predicted"/>
<keyword evidence="4" id="KW-0808">Transferase</keyword>
<sequence>MLEKLIIVVNLIVYLALFCLFFIDIWEFSVDDSFIFFRYAENIARGFGVVFNHGETPGEGFTSWAWVGLLSIICLSGFELIVTSKCLGFLFFLFSAGLVFVIIAELNSWSSTGKITAFILAGGVLLNYPLLAHSVSGMETSLFIFSFTGLIYVTTRAWNGQEHDDKYWLLLSLSTFFLFLVRPEGIVAGGISYLTLGIRHQGAWRKPRVYLFIMSGLIIPLALFLLWKLVYFGHILPLTFYHKVVSGEREYEWTFRLFFRFVGAYGWLIFPVLLLSYHTLYSHRKKIFWYYYILFIVMIGFYLFFVPVMNYLNRFYMPYLVVLVILLSPAVSSLVGTILNLKNGISRLVLILLIFFLMVTGMNLNIHRDRRSVENWKMMVTPERYRGKLGRVMSFLPSTVVVANTEMGVIPYYSGLTCLDMAGLTDPIIAHQGLTMNYLSSRNTDLILFARDVRKIPAQEFQTNYFPYGKIFLAPAFKHDYEFLGSFVAWADKKSRYYFFVNKNSAKNSDIRQWYQKYVKL</sequence>
<feature type="transmembrane region" description="Helical" evidence="8">
    <location>
        <begin position="89"/>
        <end position="109"/>
    </location>
</feature>
<comment type="subcellular location">
    <subcellularLocation>
        <location evidence="1">Cell membrane</location>
        <topology evidence="1">Multi-pass membrane protein</topology>
    </subcellularLocation>
</comment>
<evidence type="ECO:0000256" key="7">
    <source>
        <dbReference type="ARBA" id="ARBA00023136"/>
    </source>
</evidence>
<keyword evidence="10" id="KW-1185">Reference proteome</keyword>
<feature type="transmembrane region" description="Helical" evidence="8">
    <location>
        <begin position="348"/>
        <end position="366"/>
    </location>
</feature>
<keyword evidence="3" id="KW-0328">Glycosyltransferase</keyword>
<feature type="transmembrane region" description="Helical" evidence="8">
    <location>
        <begin position="115"/>
        <end position="131"/>
    </location>
</feature>
<dbReference type="PANTHER" id="PTHR33908:SF11">
    <property type="entry name" value="MEMBRANE PROTEIN"/>
    <property type="match status" value="1"/>
</dbReference>
<evidence type="ECO:0008006" key="11">
    <source>
        <dbReference type="Google" id="ProtNLM"/>
    </source>
</evidence>
<keyword evidence="7 8" id="KW-0472">Membrane</keyword>
<evidence type="ECO:0000256" key="2">
    <source>
        <dbReference type="ARBA" id="ARBA00022475"/>
    </source>
</evidence>
<feature type="transmembrane region" description="Helical" evidence="8">
    <location>
        <begin position="317"/>
        <end position="341"/>
    </location>
</feature>
<protein>
    <recommendedName>
        <fullName evidence="11">Glycosyltransferase RgtA/B/C/D-like domain-containing protein</fullName>
    </recommendedName>
</protein>